<comment type="caution">
    <text evidence="2">The sequence shown here is derived from an EMBL/GenBank/DDBJ whole genome shotgun (WGS) entry which is preliminary data.</text>
</comment>
<keyword evidence="3" id="KW-1185">Reference proteome</keyword>
<evidence type="ECO:0000313" key="2">
    <source>
        <dbReference type="EMBL" id="GAN76452.1"/>
    </source>
</evidence>
<dbReference type="Proteomes" id="UP000032680">
    <property type="component" value="Unassembled WGS sequence"/>
</dbReference>
<dbReference type="AlphaFoldDB" id="A0A0D6P456"/>
<reference evidence="2 3" key="1">
    <citation type="submission" date="2012-11" db="EMBL/GenBank/DDBJ databases">
        <title>Whole genome sequence of Acidisphaera rubrifaciens HS-AP3.</title>
        <authorList>
            <person name="Azuma Y."/>
            <person name="Higashiura N."/>
            <person name="Hirakawa H."/>
            <person name="Matsushita K."/>
        </authorList>
    </citation>
    <scope>NUCLEOTIDE SEQUENCE [LARGE SCALE GENOMIC DNA]</scope>
    <source>
        <strain evidence="2 3">HS-AP3</strain>
    </source>
</reference>
<proteinExistence type="predicted"/>
<dbReference type="InterPro" id="IPR029058">
    <property type="entry name" value="AB_hydrolase_fold"/>
</dbReference>
<dbReference type="SUPFAM" id="SSF53474">
    <property type="entry name" value="alpha/beta-Hydrolases"/>
    <property type="match status" value="1"/>
</dbReference>
<accession>A0A0D6P456</accession>
<dbReference type="RefSeq" id="WP_048860260.1">
    <property type="nucleotide sequence ID" value="NZ_BANB01000097.1"/>
</dbReference>
<dbReference type="Gene3D" id="3.40.50.1820">
    <property type="entry name" value="alpha/beta hydrolase"/>
    <property type="match status" value="1"/>
</dbReference>
<protein>
    <submittedName>
        <fullName evidence="2">Carboxymethylenebutenolidase</fullName>
    </submittedName>
</protein>
<name>A0A0D6P456_9PROT</name>
<organism evidence="2 3">
    <name type="scientific">Acidisphaera rubrifaciens HS-AP3</name>
    <dbReference type="NCBI Taxonomy" id="1231350"/>
    <lineage>
        <taxon>Bacteria</taxon>
        <taxon>Pseudomonadati</taxon>
        <taxon>Pseudomonadota</taxon>
        <taxon>Alphaproteobacteria</taxon>
        <taxon>Acetobacterales</taxon>
        <taxon>Acetobacteraceae</taxon>
        <taxon>Acidisphaera</taxon>
    </lineage>
</organism>
<evidence type="ECO:0000259" key="1">
    <source>
        <dbReference type="Pfam" id="PF01738"/>
    </source>
</evidence>
<dbReference type="PANTHER" id="PTHR46623">
    <property type="entry name" value="CARBOXYMETHYLENEBUTENOLIDASE-RELATED"/>
    <property type="match status" value="1"/>
</dbReference>
<dbReference type="OrthoDB" id="9771666at2"/>
<dbReference type="InterPro" id="IPR002925">
    <property type="entry name" value="Dienelactn_hydro"/>
</dbReference>
<evidence type="ECO:0000313" key="3">
    <source>
        <dbReference type="Proteomes" id="UP000032680"/>
    </source>
</evidence>
<dbReference type="EMBL" id="BANB01000097">
    <property type="protein sequence ID" value="GAN76452.1"/>
    <property type="molecule type" value="Genomic_DNA"/>
</dbReference>
<gene>
    <name evidence="2" type="ORF">Asru_0097_11</name>
</gene>
<dbReference type="InterPro" id="IPR051049">
    <property type="entry name" value="Dienelactone_hydrolase-like"/>
</dbReference>
<sequence>MTDETLVAPDGHTLAAHVLAPPGARHGLVVVQEIFGVNSHIRNVCARFAARGYAVVAPALFDRVERGVSLGYTAEDVARGRELRGRVEDRGTMSDIDAAAARLSALVGGGRIGIVGYCWGGTVSWWGATKTRHFAAASCWYGGGIAATREAAPHCPVQMHFGELDTSIPMTDVEAIRDARPEVEIYVYDGAQHGFGCDERGSYSAPDAKLAQERTLEFFARHLA</sequence>
<dbReference type="GO" id="GO:0016787">
    <property type="term" value="F:hydrolase activity"/>
    <property type="evidence" value="ECO:0007669"/>
    <property type="project" value="InterPro"/>
</dbReference>
<dbReference type="Pfam" id="PF01738">
    <property type="entry name" value="DLH"/>
    <property type="match status" value="1"/>
</dbReference>
<feature type="domain" description="Dienelactone hydrolase" evidence="1">
    <location>
        <begin position="15"/>
        <end position="222"/>
    </location>
</feature>
<dbReference type="PANTHER" id="PTHR46623:SF6">
    <property type="entry name" value="ALPHA_BETA-HYDROLASES SUPERFAMILY PROTEIN"/>
    <property type="match status" value="1"/>
</dbReference>